<protein>
    <submittedName>
        <fullName evidence="3">TNR4 factor</fullName>
    </submittedName>
</protein>
<dbReference type="SMART" id="SM00208">
    <property type="entry name" value="TNFR"/>
    <property type="match status" value="2"/>
</dbReference>
<evidence type="ECO:0000256" key="1">
    <source>
        <dbReference type="PROSITE-ProRule" id="PRU00206"/>
    </source>
</evidence>
<comment type="caution">
    <text evidence="3">The sequence shown here is derived from an EMBL/GenBank/DDBJ whole genome shotgun (WGS) entry which is preliminary data.</text>
</comment>
<dbReference type="InterPro" id="IPR020445">
    <property type="entry name" value="TNFR_4"/>
</dbReference>
<dbReference type="EMBL" id="WEZZ01040365">
    <property type="protein sequence ID" value="NXP69241.1"/>
    <property type="molecule type" value="Genomic_DNA"/>
</dbReference>
<dbReference type="GO" id="GO:0006954">
    <property type="term" value="P:inflammatory response"/>
    <property type="evidence" value="ECO:0007669"/>
    <property type="project" value="InterPro"/>
</dbReference>
<evidence type="ECO:0000313" key="3">
    <source>
        <dbReference type="EMBL" id="NXP69241.1"/>
    </source>
</evidence>
<feature type="domain" description="TNFR-Cys" evidence="2">
    <location>
        <begin position="18"/>
        <end position="59"/>
    </location>
</feature>
<feature type="non-terminal residue" evidence="3">
    <location>
        <position position="1"/>
    </location>
</feature>
<feature type="non-terminal residue" evidence="3">
    <location>
        <position position="124"/>
    </location>
</feature>
<dbReference type="PROSITE" id="PS50050">
    <property type="entry name" value="TNFR_NGFR_2"/>
    <property type="match status" value="1"/>
</dbReference>
<evidence type="ECO:0000313" key="4">
    <source>
        <dbReference type="Proteomes" id="UP000614263"/>
    </source>
</evidence>
<organism evidence="3 4">
    <name type="scientific">Chloropsis cyanopogon</name>
    <dbReference type="NCBI Taxonomy" id="1218682"/>
    <lineage>
        <taxon>Eukaryota</taxon>
        <taxon>Metazoa</taxon>
        <taxon>Chordata</taxon>
        <taxon>Craniata</taxon>
        <taxon>Vertebrata</taxon>
        <taxon>Euteleostomi</taxon>
        <taxon>Archelosauria</taxon>
        <taxon>Archosauria</taxon>
        <taxon>Dinosauria</taxon>
        <taxon>Saurischia</taxon>
        <taxon>Theropoda</taxon>
        <taxon>Coelurosauria</taxon>
        <taxon>Aves</taxon>
        <taxon>Neognathae</taxon>
        <taxon>Neoaves</taxon>
        <taxon>Telluraves</taxon>
        <taxon>Australaves</taxon>
        <taxon>Passeriformes</taxon>
        <taxon>Corvoidea</taxon>
        <taxon>Irenidae</taxon>
        <taxon>Chloropsis</taxon>
    </lineage>
</organism>
<dbReference type="AlphaFoldDB" id="A0A852BMP7"/>
<dbReference type="PANTHER" id="PTHR47881">
    <property type="entry name" value="TUMOR NECROSIS FACTOR RECEPTOR SUBFAMILY MEMBER 4"/>
    <property type="match status" value="1"/>
</dbReference>
<dbReference type="InterPro" id="IPR001368">
    <property type="entry name" value="TNFR/NGFR_Cys_rich_reg"/>
</dbReference>
<accession>A0A852BMP7</accession>
<dbReference type="SUPFAM" id="SSF57586">
    <property type="entry name" value="TNF receptor-like"/>
    <property type="match status" value="3"/>
</dbReference>
<reference evidence="3" key="1">
    <citation type="submission" date="2019-10" db="EMBL/GenBank/DDBJ databases">
        <title>Bird 10,000 Genomes (B10K) Project - Family phase.</title>
        <authorList>
            <person name="Zhang G."/>
        </authorList>
    </citation>
    <scope>NUCLEOTIDE SEQUENCE</scope>
    <source>
        <strain evidence="3">B10K-DU-002-57</strain>
        <tissue evidence="3">Muscle</tissue>
    </source>
</reference>
<sequence>GERMRSRCTASADTVCWPCQDGYFSSQHHHGFCRSCTICNAWKGSVEVKPCEKTSDRVCACQAGFQPAGAARGAPGRGEGGKCSRCPEGTFSRGGNENCQPWTNCSISGKSTLRAGTGTEDALC</sequence>
<feature type="repeat" description="TNFR-Cys" evidence="1">
    <location>
        <begin position="18"/>
        <end position="59"/>
    </location>
</feature>
<comment type="caution">
    <text evidence="1">Lacks conserved residue(s) required for the propagation of feature annotation.</text>
</comment>
<dbReference type="Pfam" id="PF00020">
    <property type="entry name" value="TNFR_c6"/>
    <property type="match status" value="2"/>
</dbReference>
<dbReference type="PANTHER" id="PTHR47881:SF1">
    <property type="entry name" value="TUMOR NECROSIS FACTOR RECEPTOR SUPERFAMILY MEMBER 4"/>
    <property type="match status" value="1"/>
</dbReference>
<dbReference type="Proteomes" id="UP000614263">
    <property type="component" value="Unassembled WGS sequence"/>
</dbReference>
<name>A0A852BMP7_9CORV</name>
<gene>
    <name evidence="3" type="primary">Tnfrsf4</name>
    <name evidence="3" type="ORF">CHLCYA_R02256</name>
</gene>
<dbReference type="GO" id="GO:0005031">
    <property type="term" value="F:tumor necrosis factor receptor activity"/>
    <property type="evidence" value="ECO:0007669"/>
    <property type="project" value="InterPro"/>
</dbReference>
<evidence type="ECO:0000259" key="2">
    <source>
        <dbReference type="PROSITE" id="PS50050"/>
    </source>
</evidence>
<dbReference type="Gene3D" id="2.10.50.10">
    <property type="entry name" value="Tumor Necrosis Factor Receptor, subunit A, domain 2"/>
    <property type="match status" value="2"/>
</dbReference>
<keyword evidence="4" id="KW-1185">Reference proteome</keyword>
<proteinExistence type="predicted"/>